<dbReference type="PANTHER" id="PTHR12341">
    <property type="entry name" value="5'-&gt;3' EXORIBONUCLEASE"/>
    <property type="match status" value="1"/>
</dbReference>
<evidence type="ECO:0000259" key="5">
    <source>
        <dbReference type="Pfam" id="PF03159"/>
    </source>
</evidence>
<evidence type="ECO:0000313" key="7">
    <source>
        <dbReference type="EMBL" id="KNZ62559.1"/>
    </source>
</evidence>
<dbReference type="GO" id="GO:0000956">
    <property type="term" value="P:nuclear-transcribed mRNA catabolic process"/>
    <property type="evidence" value="ECO:0007669"/>
    <property type="project" value="TreeGrafter"/>
</dbReference>
<keyword evidence="2" id="KW-0378">Hydrolase</keyword>
<evidence type="ECO:0000259" key="6">
    <source>
        <dbReference type="Pfam" id="PF17846"/>
    </source>
</evidence>
<dbReference type="InterPro" id="IPR027073">
    <property type="entry name" value="5_3_exoribonuclease"/>
</dbReference>
<dbReference type="Proteomes" id="UP000037035">
    <property type="component" value="Unassembled WGS sequence"/>
</dbReference>
<comment type="caution">
    <text evidence="7">The sequence shown here is derived from an EMBL/GenBank/DDBJ whole genome shotgun (WGS) entry which is preliminary data.</text>
</comment>
<keyword evidence="8" id="KW-1185">Reference proteome</keyword>
<sequence length="783" mass="89957">MGIPKVCTFFRWMTQKYPVVLHQVVKGDRIPQIGQSISHLNNLYLDLNGIIHHCSHPSDPRAIFEITELEIFSGIFASLEHLFTLAQPRRLFFIAVDGVAPRAKMNEQVGTTFFGALGDSKPPKPTKPSCKGLSELPAVVNNQADIKMTLIAIASLQVCTPFMARLHEQIKYFLNKKISEDPAWRQVQVIFSGHDVPGEGEHKIMEYIRHAKTQKDYNPHIRHCIYGLDADLIMLGLLSHEPHFCLLREENQIGFQNKPSASFKDQRFHLLHIALFRDYLNWEFSCLQSMTHFKYDIQRIIDDFILLCIFVGNDFLPHLPYLHIDDGAIGLLFRIYKKVLPQAGGYLNDSGTLHPHRLQLILDELVSHEDMHFESASKRRRIRSGKPGLNYPLKPVQRGILQQVETFLRSNQYSPSKSTAKLVLPGCHDDQDRRLLRDLADNLNLWISFDNDAITNAPLITLGFGQDESIFTDPALGDMDRKLDGTAPPLSLGHRTEELLRKYKRTARRFFWDESADVDDKKFTDSLCQWKRAYYSVLTTCHIFVFCPQKKMQVQYSDSKQLDKMTHAYIEGLQWVLHYYYKGVASWITLTSMHELSADFTNVASYQFSFKLGSPFKPFEQLMSVLPAASSVHVPPAFRDLMTKPESPIHDLYPSDFETDLNGKRSDWQAIAKIPFIDEERLLNAMKGPSRYKNATSLGSHEHNLEEDELQRNRFGHTLQFQYNPHSSTLYPSALPSHFPHIDPCYSQMTVYHLPIVPEYIPTKLEGMEEINKNIEKLVALCL</sequence>
<dbReference type="EMBL" id="LAVV01002843">
    <property type="protein sequence ID" value="KNZ62559.1"/>
    <property type="molecule type" value="Genomic_DNA"/>
</dbReference>
<evidence type="ECO:0000313" key="8">
    <source>
        <dbReference type="Proteomes" id="UP000037035"/>
    </source>
</evidence>
<reference evidence="7 8" key="1">
    <citation type="submission" date="2015-08" db="EMBL/GenBank/DDBJ databases">
        <title>Next Generation Sequencing and Analysis of the Genome of Puccinia sorghi L Schw, the Causal Agent of Maize Common Rust.</title>
        <authorList>
            <person name="Rochi L."/>
            <person name="Burguener G."/>
            <person name="Darino M."/>
            <person name="Turjanski A."/>
            <person name="Kreff E."/>
            <person name="Dieguez M.J."/>
            <person name="Sacco F."/>
        </authorList>
    </citation>
    <scope>NUCLEOTIDE SEQUENCE [LARGE SCALE GENOMIC DNA]</scope>
    <source>
        <strain evidence="7 8">RO10H11247</strain>
    </source>
</reference>
<feature type="domain" description="Xrn1 helical" evidence="6">
    <location>
        <begin position="294"/>
        <end position="382"/>
    </location>
</feature>
<dbReference type="GO" id="GO:0003723">
    <property type="term" value="F:RNA binding"/>
    <property type="evidence" value="ECO:0007669"/>
    <property type="project" value="TreeGrafter"/>
</dbReference>
<dbReference type="Gene3D" id="3.40.50.12390">
    <property type="match status" value="2"/>
</dbReference>
<dbReference type="Pfam" id="PF03159">
    <property type="entry name" value="XRN_N"/>
    <property type="match status" value="1"/>
</dbReference>
<dbReference type="InterPro" id="IPR041412">
    <property type="entry name" value="Xrn1_helical"/>
</dbReference>
<comment type="similarity">
    <text evidence="4">Belongs to the 5'-3' exonuclease family.</text>
</comment>
<dbReference type="OrthoDB" id="372487at2759"/>
<keyword evidence="3" id="KW-0269">Exonuclease</keyword>
<name>A0A0L6VPB9_9BASI</name>
<accession>A0A0L6VPB9</accession>
<dbReference type="GO" id="GO:0004534">
    <property type="term" value="F:5'-3' RNA exonuclease activity"/>
    <property type="evidence" value="ECO:0007669"/>
    <property type="project" value="UniProtKB-ARBA"/>
</dbReference>
<proteinExistence type="inferred from homology"/>
<keyword evidence="1" id="KW-0540">Nuclease</keyword>
<dbReference type="Pfam" id="PF17846">
    <property type="entry name" value="XRN_M"/>
    <property type="match status" value="2"/>
</dbReference>
<dbReference type="GO" id="GO:0005634">
    <property type="term" value="C:nucleus"/>
    <property type="evidence" value="ECO:0007669"/>
    <property type="project" value="TreeGrafter"/>
</dbReference>
<evidence type="ECO:0000256" key="2">
    <source>
        <dbReference type="ARBA" id="ARBA00022801"/>
    </source>
</evidence>
<evidence type="ECO:0000256" key="4">
    <source>
        <dbReference type="ARBA" id="ARBA00038299"/>
    </source>
</evidence>
<evidence type="ECO:0000256" key="1">
    <source>
        <dbReference type="ARBA" id="ARBA00022722"/>
    </source>
</evidence>
<dbReference type="InterPro" id="IPR004859">
    <property type="entry name" value="Xrn1_N"/>
</dbReference>
<dbReference type="GO" id="GO:0016075">
    <property type="term" value="P:rRNA catabolic process"/>
    <property type="evidence" value="ECO:0007669"/>
    <property type="project" value="TreeGrafter"/>
</dbReference>
<organism evidence="7 8">
    <name type="scientific">Puccinia sorghi</name>
    <dbReference type="NCBI Taxonomy" id="27349"/>
    <lineage>
        <taxon>Eukaryota</taxon>
        <taxon>Fungi</taxon>
        <taxon>Dikarya</taxon>
        <taxon>Basidiomycota</taxon>
        <taxon>Pucciniomycotina</taxon>
        <taxon>Pucciniomycetes</taxon>
        <taxon>Pucciniales</taxon>
        <taxon>Pucciniaceae</taxon>
        <taxon>Puccinia</taxon>
    </lineage>
</organism>
<feature type="domain" description="Xrn1 helical" evidence="6">
    <location>
        <begin position="550"/>
        <end position="688"/>
    </location>
</feature>
<dbReference type="VEuPathDB" id="FungiDB:VP01_1255g4"/>
<gene>
    <name evidence="7" type="ORF">VP01_1255g4</name>
</gene>
<feature type="domain" description="Xrn1 N-terminal" evidence="5">
    <location>
        <begin position="1"/>
        <end position="250"/>
    </location>
</feature>
<dbReference type="PANTHER" id="PTHR12341:SF7">
    <property type="entry name" value="5'-3' EXORIBONUCLEASE 1"/>
    <property type="match status" value="1"/>
</dbReference>
<dbReference type="CDD" id="cd18673">
    <property type="entry name" value="PIN_XRN1-2-like"/>
    <property type="match status" value="1"/>
</dbReference>
<dbReference type="AlphaFoldDB" id="A0A0L6VPB9"/>
<evidence type="ECO:0000256" key="3">
    <source>
        <dbReference type="ARBA" id="ARBA00022839"/>
    </source>
</evidence>
<protein>
    <submittedName>
        <fullName evidence="7">Uncharacterized protein</fullName>
    </submittedName>
</protein>
<dbReference type="STRING" id="27349.A0A0L6VPB9"/>
<dbReference type="Gene3D" id="1.25.40.1050">
    <property type="match status" value="1"/>
</dbReference>